<dbReference type="InterPro" id="IPR011008">
    <property type="entry name" value="Dimeric_a/b-barrel"/>
</dbReference>
<dbReference type="InterPro" id="IPR010753">
    <property type="entry name" value="DUF1330"/>
</dbReference>
<proteinExistence type="predicted"/>
<sequence>MAMSAYVVFMRDETVDPVELEEYSAKVDASFEGHEMTLLADYGAIETLEGDEIEGAVILAFPDMDAARAWYRSPGYQATAQHRFKGARYRGFIVAGL</sequence>
<gene>
    <name evidence="2" type="ORF">APY04_0029</name>
</gene>
<dbReference type="EMBL" id="LMTR01000003">
    <property type="protein sequence ID" value="KWT72979.1"/>
    <property type="molecule type" value="Genomic_DNA"/>
</dbReference>
<evidence type="ECO:0000313" key="2">
    <source>
        <dbReference type="EMBL" id="KWT72979.1"/>
    </source>
</evidence>
<reference evidence="2 3" key="1">
    <citation type="submission" date="2015-10" db="EMBL/GenBank/DDBJ databases">
        <title>Transcriptomic analysis of a linuron degrading triple-species bacterial consortium.</title>
        <authorList>
            <person name="Albers P."/>
        </authorList>
    </citation>
    <scope>NUCLEOTIDE SEQUENCE [LARGE SCALE GENOMIC DNA]</scope>
    <source>
        <strain evidence="2 3">WDL6</strain>
    </source>
</reference>
<accession>A0A109BQ84</accession>
<evidence type="ECO:0000313" key="3">
    <source>
        <dbReference type="Proteomes" id="UP000059074"/>
    </source>
</evidence>
<dbReference type="Pfam" id="PF07045">
    <property type="entry name" value="DUF1330"/>
    <property type="match status" value="1"/>
</dbReference>
<protein>
    <recommendedName>
        <fullName evidence="1">DUF1330 domain-containing protein</fullName>
    </recommendedName>
</protein>
<dbReference type="SUPFAM" id="SSF54909">
    <property type="entry name" value="Dimeric alpha+beta barrel"/>
    <property type="match status" value="1"/>
</dbReference>
<organism evidence="2 3">
    <name type="scientific">Hyphomicrobium sulfonivorans</name>
    <dbReference type="NCBI Taxonomy" id="121290"/>
    <lineage>
        <taxon>Bacteria</taxon>
        <taxon>Pseudomonadati</taxon>
        <taxon>Pseudomonadota</taxon>
        <taxon>Alphaproteobacteria</taxon>
        <taxon>Hyphomicrobiales</taxon>
        <taxon>Hyphomicrobiaceae</taxon>
        <taxon>Hyphomicrobium</taxon>
    </lineage>
</organism>
<dbReference type="Proteomes" id="UP000059074">
    <property type="component" value="Unassembled WGS sequence"/>
</dbReference>
<feature type="domain" description="DUF1330" evidence="1">
    <location>
        <begin position="4"/>
        <end position="96"/>
    </location>
</feature>
<keyword evidence="3" id="KW-1185">Reference proteome</keyword>
<dbReference type="PANTHER" id="PTHR41521">
    <property type="match status" value="1"/>
</dbReference>
<dbReference type="PANTHER" id="PTHR41521:SF4">
    <property type="entry name" value="BLR0684 PROTEIN"/>
    <property type="match status" value="1"/>
</dbReference>
<dbReference type="PATRIC" id="fig|121290.4.peg.3302"/>
<dbReference type="STRING" id="121290.APY04_0029"/>
<dbReference type="AlphaFoldDB" id="A0A109BQ84"/>
<evidence type="ECO:0000259" key="1">
    <source>
        <dbReference type="Pfam" id="PF07045"/>
    </source>
</evidence>
<dbReference type="Gene3D" id="3.30.70.100">
    <property type="match status" value="1"/>
</dbReference>
<name>A0A109BQ84_HYPSL</name>
<comment type="caution">
    <text evidence="2">The sequence shown here is derived from an EMBL/GenBank/DDBJ whole genome shotgun (WGS) entry which is preliminary data.</text>
</comment>